<reference evidence="1 2" key="1">
    <citation type="journal article" date="2014" name="Agronomy (Basel)">
        <title>A Draft Genome Sequence for Ensete ventricosum, the Drought-Tolerant Tree Against Hunger.</title>
        <authorList>
            <person name="Harrison J."/>
            <person name="Moore K.A."/>
            <person name="Paszkiewicz K."/>
            <person name="Jones T."/>
            <person name="Grant M."/>
            <person name="Ambacheew D."/>
            <person name="Muzemil S."/>
            <person name="Studholme D.J."/>
        </authorList>
    </citation>
    <scope>NUCLEOTIDE SEQUENCE [LARGE SCALE GENOMIC DNA]</scope>
</reference>
<dbReference type="Proteomes" id="UP000287651">
    <property type="component" value="Unassembled WGS sequence"/>
</dbReference>
<dbReference type="EMBL" id="AMZH03007421">
    <property type="protein sequence ID" value="RRT61358.1"/>
    <property type="molecule type" value="Genomic_DNA"/>
</dbReference>
<name>A0A426ZBI1_ENSVE</name>
<evidence type="ECO:0000313" key="2">
    <source>
        <dbReference type="Proteomes" id="UP000287651"/>
    </source>
</evidence>
<protein>
    <submittedName>
        <fullName evidence="1">Uncharacterized protein</fullName>
    </submittedName>
</protein>
<evidence type="ECO:0000313" key="1">
    <source>
        <dbReference type="EMBL" id="RRT61358.1"/>
    </source>
</evidence>
<accession>A0A426ZBI1</accession>
<organism evidence="1 2">
    <name type="scientific">Ensete ventricosum</name>
    <name type="common">Abyssinian banana</name>
    <name type="synonym">Musa ensete</name>
    <dbReference type="NCBI Taxonomy" id="4639"/>
    <lineage>
        <taxon>Eukaryota</taxon>
        <taxon>Viridiplantae</taxon>
        <taxon>Streptophyta</taxon>
        <taxon>Embryophyta</taxon>
        <taxon>Tracheophyta</taxon>
        <taxon>Spermatophyta</taxon>
        <taxon>Magnoliopsida</taxon>
        <taxon>Liliopsida</taxon>
        <taxon>Zingiberales</taxon>
        <taxon>Musaceae</taxon>
        <taxon>Ensete</taxon>
    </lineage>
</organism>
<comment type="caution">
    <text evidence="1">The sequence shown here is derived from an EMBL/GenBank/DDBJ whole genome shotgun (WGS) entry which is preliminary data.</text>
</comment>
<proteinExistence type="predicted"/>
<dbReference type="AlphaFoldDB" id="A0A426ZBI1"/>
<gene>
    <name evidence="1" type="ORF">B296_00044249</name>
</gene>
<sequence>MTPWLPSQAVFVSVSTLETQDEYISSPAPFVVVRHRRKTFSPKEYLLLKAAICDGKSILHHLSMDACGKYKANEDSADVCER</sequence>